<comment type="catalytic activity">
    <reaction evidence="5 6">
        <text>N(1)-(5-phospho-beta-D-ribosyl)glycinamide + (6R)-10-formyltetrahydrofolate = N(2)-formyl-N(1)-(5-phospho-beta-D-ribosyl)glycinamide + (6S)-5,6,7,8-tetrahydrofolate + H(+)</text>
        <dbReference type="Rhea" id="RHEA:15053"/>
        <dbReference type="ChEBI" id="CHEBI:15378"/>
        <dbReference type="ChEBI" id="CHEBI:57453"/>
        <dbReference type="ChEBI" id="CHEBI:143788"/>
        <dbReference type="ChEBI" id="CHEBI:147286"/>
        <dbReference type="ChEBI" id="CHEBI:195366"/>
        <dbReference type="EC" id="2.1.2.2"/>
    </reaction>
</comment>
<dbReference type="InterPro" id="IPR004607">
    <property type="entry name" value="GART"/>
</dbReference>
<comment type="similarity">
    <text evidence="4 6">Belongs to the GART family.</text>
</comment>
<comment type="caution">
    <text evidence="6">Lacks conserved residue(s) required for the propagation of feature annotation.</text>
</comment>
<dbReference type="SUPFAM" id="SSF53328">
    <property type="entry name" value="Formyltransferase"/>
    <property type="match status" value="1"/>
</dbReference>
<feature type="domain" description="Formyl transferase N-terminal" evidence="7">
    <location>
        <begin position="1"/>
        <end position="176"/>
    </location>
</feature>
<evidence type="ECO:0000256" key="3">
    <source>
        <dbReference type="ARBA" id="ARBA00022755"/>
    </source>
</evidence>
<dbReference type="InterPro" id="IPR036477">
    <property type="entry name" value="Formyl_transf_N_sf"/>
</dbReference>
<dbReference type="GO" id="GO:0004644">
    <property type="term" value="F:phosphoribosylglycinamide formyltransferase activity"/>
    <property type="evidence" value="ECO:0007669"/>
    <property type="project" value="UniProtKB-EC"/>
</dbReference>
<keyword evidence="2 6" id="KW-0808">Transferase</keyword>
<dbReference type="EMBL" id="JAGGLJ010000018">
    <property type="protein sequence ID" value="MBP2026029.1"/>
    <property type="molecule type" value="Genomic_DNA"/>
</dbReference>
<name>A0ABS4KHE2_9FIRM</name>
<dbReference type="Gene3D" id="3.40.50.170">
    <property type="entry name" value="Formyl transferase, N-terminal domain"/>
    <property type="match status" value="1"/>
</dbReference>
<evidence type="ECO:0000313" key="9">
    <source>
        <dbReference type="Proteomes" id="UP001519306"/>
    </source>
</evidence>
<dbReference type="PANTHER" id="PTHR43369:SF2">
    <property type="entry name" value="PHOSPHORIBOSYLGLYCINAMIDE FORMYLTRANSFERASE"/>
    <property type="match status" value="1"/>
</dbReference>
<dbReference type="PROSITE" id="PS00373">
    <property type="entry name" value="GART"/>
    <property type="match status" value="1"/>
</dbReference>
<accession>A0ABS4KHE2</accession>
<dbReference type="EC" id="2.1.2.2" evidence="6"/>
<keyword evidence="9" id="KW-1185">Reference proteome</keyword>
<dbReference type="PANTHER" id="PTHR43369">
    <property type="entry name" value="PHOSPHORIBOSYLGLYCINAMIDE FORMYLTRANSFERASE"/>
    <property type="match status" value="1"/>
</dbReference>
<dbReference type="NCBIfam" id="TIGR00639">
    <property type="entry name" value="PurN"/>
    <property type="match status" value="1"/>
</dbReference>
<dbReference type="Proteomes" id="UP001519306">
    <property type="component" value="Unassembled WGS sequence"/>
</dbReference>
<reference evidence="8 9" key="1">
    <citation type="submission" date="2021-03" db="EMBL/GenBank/DDBJ databases">
        <title>Genomic Encyclopedia of Type Strains, Phase IV (KMG-IV): sequencing the most valuable type-strain genomes for metagenomic binning, comparative biology and taxonomic classification.</title>
        <authorList>
            <person name="Goeker M."/>
        </authorList>
    </citation>
    <scope>NUCLEOTIDE SEQUENCE [LARGE SCALE GENOMIC DNA]</scope>
    <source>
        <strain evidence="8 9">DSM 27563</strain>
    </source>
</reference>
<evidence type="ECO:0000256" key="5">
    <source>
        <dbReference type="ARBA" id="ARBA00047664"/>
    </source>
</evidence>
<dbReference type="CDD" id="cd08645">
    <property type="entry name" value="FMT_core_GART"/>
    <property type="match status" value="1"/>
</dbReference>
<feature type="binding site" evidence="6">
    <location>
        <position position="96"/>
    </location>
    <ligand>
        <name>(6R)-10-formyltetrahydrofolate</name>
        <dbReference type="ChEBI" id="CHEBI:195366"/>
    </ligand>
</feature>
<comment type="pathway">
    <text evidence="1 6">Purine metabolism; IMP biosynthesis via de novo pathway; N(2)-formyl-N(1)-(5-phospho-D-ribosyl)glycinamide from N(1)-(5-phospho-D-ribosyl)glycinamide (10-formyl THF route): step 1/1.</text>
</comment>
<evidence type="ECO:0000256" key="1">
    <source>
        <dbReference type="ARBA" id="ARBA00005054"/>
    </source>
</evidence>
<dbReference type="InterPro" id="IPR001555">
    <property type="entry name" value="GART_AS"/>
</dbReference>
<feature type="active site" description="Proton donor" evidence="6">
    <location>
        <position position="98"/>
    </location>
</feature>
<evidence type="ECO:0000256" key="2">
    <source>
        <dbReference type="ARBA" id="ARBA00022679"/>
    </source>
</evidence>
<comment type="caution">
    <text evidence="8">The sequence shown here is derived from an EMBL/GenBank/DDBJ whole genome shotgun (WGS) entry which is preliminary data.</text>
</comment>
<dbReference type="InterPro" id="IPR002376">
    <property type="entry name" value="Formyl_transf_N"/>
</dbReference>
<feature type="binding site" evidence="6">
    <location>
        <begin position="11"/>
        <end position="13"/>
    </location>
    <ligand>
        <name>N(1)-(5-phospho-beta-D-ribosyl)glycinamide</name>
        <dbReference type="ChEBI" id="CHEBI:143788"/>
    </ligand>
</feature>
<evidence type="ECO:0000256" key="4">
    <source>
        <dbReference type="ARBA" id="ARBA00038440"/>
    </source>
</evidence>
<sequence>MRIAVFISGTGTNLKSLIDAQKNNEFNSTIELVISNKDAKGLFHGLNANIPSLVVKNDEEILEKLQEYNIDFIVLAGYLKRVSETILNNYENKIINIHPSLLPKYGGKNFYGMKVHKAVFENKDEVSGVTVHYVDENLDSGAIILQREVSIVDCKSPIEIKDKVLEVEHILLKEAIKKVEEEQ</sequence>
<feature type="site" description="Raises pKa of active site His" evidence="6">
    <location>
        <position position="139"/>
    </location>
</feature>
<proteinExistence type="inferred from homology"/>
<comment type="function">
    <text evidence="6">Catalyzes the transfer of a formyl group from 10-formyltetrahydrofolate to 5-phospho-ribosyl-glycinamide (GAR), producing 5-phospho-ribosyl-N-formylglycinamide (FGAR) and tetrahydrofolate.</text>
</comment>
<evidence type="ECO:0000259" key="7">
    <source>
        <dbReference type="Pfam" id="PF00551"/>
    </source>
</evidence>
<evidence type="ECO:0000256" key="6">
    <source>
        <dbReference type="HAMAP-Rule" id="MF_01930"/>
    </source>
</evidence>
<dbReference type="RefSeq" id="WP_210061870.1">
    <property type="nucleotide sequence ID" value="NZ_JAGGLJ010000018.1"/>
</dbReference>
<dbReference type="HAMAP" id="MF_01930">
    <property type="entry name" value="PurN"/>
    <property type="match status" value="1"/>
</dbReference>
<protein>
    <recommendedName>
        <fullName evidence="6">Phosphoribosylglycinamide formyltransferase</fullName>
        <ecNumber evidence="6">2.1.2.2</ecNumber>
    </recommendedName>
    <alternativeName>
        <fullName evidence="6">5'-phosphoribosylglycinamide transformylase</fullName>
    </alternativeName>
    <alternativeName>
        <fullName evidence="6">GAR transformylase</fullName>
        <shortName evidence="6">GART</shortName>
    </alternativeName>
</protein>
<dbReference type="Pfam" id="PF00551">
    <property type="entry name" value="Formyl_trans_N"/>
    <property type="match status" value="1"/>
</dbReference>
<keyword evidence="3 6" id="KW-0658">Purine biosynthesis</keyword>
<gene>
    <name evidence="6" type="primary">purN</name>
    <name evidence="8" type="ORF">J2Z71_001583</name>
</gene>
<organism evidence="8 9">
    <name type="scientific">Peptoniphilus stercorisuis</name>
    <dbReference type="NCBI Taxonomy" id="1436965"/>
    <lineage>
        <taxon>Bacteria</taxon>
        <taxon>Bacillati</taxon>
        <taxon>Bacillota</taxon>
        <taxon>Tissierellia</taxon>
        <taxon>Tissierellales</taxon>
        <taxon>Peptoniphilaceae</taxon>
        <taxon>Peptoniphilus</taxon>
    </lineage>
</organism>
<evidence type="ECO:0000313" key="8">
    <source>
        <dbReference type="EMBL" id="MBP2026029.1"/>
    </source>
</evidence>